<evidence type="ECO:0000256" key="1">
    <source>
        <dbReference type="SAM" id="MobiDB-lite"/>
    </source>
</evidence>
<protein>
    <submittedName>
        <fullName evidence="2">Uncharacterized protein</fullName>
    </submittedName>
</protein>
<evidence type="ECO:0000313" key="2">
    <source>
        <dbReference type="EMBL" id="KAJ9606156.1"/>
    </source>
</evidence>
<dbReference type="EMBL" id="JAPDRK010000014">
    <property type="protein sequence ID" value="KAJ9606156.1"/>
    <property type="molecule type" value="Genomic_DNA"/>
</dbReference>
<reference evidence="2" key="1">
    <citation type="submission" date="2022-10" db="EMBL/GenBank/DDBJ databases">
        <title>Culturing micro-colonial fungi from biological soil crusts in the Mojave desert and describing Neophaeococcomyces mojavensis, and introducing the new genera and species Taxawa tesnikishii.</title>
        <authorList>
            <person name="Kurbessoian T."/>
            <person name="Stajich J.E."/>
        </authorList>
    </citation>
    <scope>NUCLEOTIDE SEQUENCE</scope>
    <source>
        <strain evidence="2">TK_41</strain>
    </source>
</reference>
<feature type="compositionally biased region" description="Low complexity" evidence="1">
    <location>
        <begin position="90"/>
        <end position="102"/>
    </location>
</feature>
<name>A0AA38X3I0_9EURO</name>
<accession>A0AA38X3I0</accession>
<sequence>MSSAGLNPLPPHIQHSTTRLTHLEAHTLLSTFLERAENDAAYRPDSTLTERGPQALSSGSTPNLTLSHLQRILKGVEGKRVGGGLKALNKEGNNAGENVNGEEGFEGTREIDGESQGIVEDENVEMETPKQQKKGKRRSLDPDLSLQTPKPKKQKQSQKVLATPNVERTDDPTSDAVLAALSDPDDWQDPDTFALAQNEVNTNDAGPTDALAQDDLDFQDLEAGNDVEEDRNPSAALPQPHSAKQEKELVSIQLERSGEVVDPRETPTSMKSKKQSKKEKRKAPAAEEQTSILEDLMPDVEKSEKKKKKKSKDKDAAEDAAIPIRSSPLPQDTEHAEVERSEKKKKKKSKLPPSSREILVASSPPVQNNLSLSKEEKKPKKKPKAQPPSSEIPVASSPPTQNSPALSKAEKKKLKKARHMESKKVREEDRIRKKDQ</sequence>
<keyword evidence="3" id="KW-1185">Reference proteome</keyword>
<feature type="compositionally biased region" description="Acidic residues" evidence="1">
    <location>
        <begin position="212"/>
        <end position="229"/>
    </location>
</feature>
<dbReference type="AlphaFoldDB" id="A0AA38X3I0"/>
<gene>
    <name evidence="2" type="ORF">H2200_009117</name>
</gene>
<feature type="compositionally biased region" description="Basic and acidic residues" evidence="1">
    <location>
        <begin position="419"/>
        <end position="436"/>
    </location>
</feature>
<organism evidence="2 3">
    <name type="scientific">Cladophialophora chaetospira</name>
    <dbReference type="NCBI Taxonomy" id="386627"/>
    <lineage>
        <taxon>Eukaryota</taxon>
        <taxon>Fungi</taxon>
        <taxon>Dikarya</taxon>
        <taxon>Ascomycota</taxon>
        <taxon>Pezizomycotina</taxon>
        <taxon>Eurotiomycetes</taxon>
        <taxon>Chaetothyriomycetidae</taxon>
        <taxon>Chaetothyriales</taxon>
        <taxon>Herpotrichiellaceae</taxon>
        <taxon>Cladophialophora</taxon>
    </lineage>
</organism>
<proteinExistence type="predicted"/>
<comment type="caution">
    <text evidence="2">The sequence shown here is derived from an EMBL/GenBank/DDBJ whole genome shotgun (WGS) entry which is preliminary data.</text>
</comment>
<dbReference type="Proteomes" id="UP001172673">
    <property type="component" value="Unassembled WGS sequence"/>
</dbReference>
<feature type="compositionally biased region" description="Basic and acidic residues" evidence="1">
    <location>
        <begin position="256"/>
        <end position="265"/>
    </location>
</feature>
<feature type="compositionally biased region" description="Basic residues" evidence="1">
    <location>
        <begin position="271"/>
        <end position="283"/>
    </location>
</feature>
<evidence type="ECO:0000313" key="3">
    <source>
        <dbReference type="Proteomes" id="UP001172673"/>
    </source>
</evidence>
<feature type="compositionally biased region" description="Basic and acidic residues" evidence="1">
    <location>
        <begin position="332"/>
        <end position="342"/>
    </location>
</feature>
<feature type="region of interest" description="Disordered" evidence="1">
    <location>
        <begin position="87"/>
        <end position="436"/>
    </location>
</feature>